<keyword evidence="5 10" id="KW-0999">Mitochondrion inner membrane</keyword>
<gene>
    <name evidence="12" type="ORF">LTR24_004932</name>
</gene>
<comment type="catalytic activity">
    <reaction evidence="10">
        <text>holo-[cytochrome c] = apo-[cytochrome c] + heme b</text>
        <dbReference type="Rhea" id="RHEA:22648"/>
        <dbReference type="Rhea" id="RHEA-COMP:10725"/>
        <dbReference type="Rhea" id="RHEA-COMP:10726"/>
        <dbReference type="ChEBI" id="CHEBI:29950"/>
        <dbReference type="ChEBI" id="CHEBI:60344"/>
        <dbReference type="ChEBI" id="CHEBI:83739"/>
        <dbReference type="EC" id="4.4.1.17"/>
    </reaction>
</comment>
<evidence type="ECO:0000256" key="8">
    <source>
        <dbReference type="ARBA" id="ARBA00023136"/>
    </source>
</evidence>
<comment type="function">
    <text evidence="10">Lyase that catalyzes the covalent linking of the heme group to the cytochrome C apoprotein to produce the mature functional cytochrome.</text>
</comment>
<feature type="region of interest" description="Disordered" evidence="11">
    <location>
        <begin position="1"/>
        <end position="185"/>
    </location>
</feature>
<evidence type="ECO:0000256" key="7">
    <source>
        <dbReference type="ARBA" id="ARBA00023128"/>
    </source>
</evidence>
<comment type="subcellular location">
    <subcellularLocation>
        <location evidence="1 10">Mitochondrion inner membrane</location>
    </subcellularLocation>
</comment>
<feature type="compositionally biased region" description="Polar residues" evidence="11">
    <location>
        <begin position="121"/>
        <end position="132"/>
    </location>
</feature>
<evidence type="ECO:0000256" key="5">
    <source>
        <dbReference type="ARBA" id="ARBA00022792"/>
    </source>
</evidence>
<organism evidence="12 13">
    <name type="scientific">Lithohypha guttulata</name>
    <dbReference type="NCBI Taxonomy" id="1690604"/>
    <lineage>
        <taxon>Eukaryota</taxon>
        <taxon>Fungi</taxon>
        <taxon>Dikarya</taxon>
        <taxon>Ascomycota</taxon>
        <taxon>Pezizomycotina</taxon>
        <taxon>Eurotiomycetes</taxon>
        <taxon>Chaetothyriomycetidae</taxon>
        <taxon>Chaetothyriales</taxon>
        <taxon>Trichomeriaceae</taxon>
        <taxon>Lithohypha</taxon>
    </lineage>
</organism>
<dbReference type="PANTHER" id="PTHR12743:SF0">
    <property type="entry name" value="HOLOCYTOCHROME C-TYPE SYNTHASE"/>
    <property type="match status" value="1"/>
</dbReference>
<evidence type="ECO:0000313" key="13">
    <source>
        <dbReference type="Proteomes" id="UP001345013"/>
    </source>
</evidence>
<name>A0ABR0KCD8_9EURO</name>
<evidence type="ECO:0000256" key="11">
    <source>
        <dbReference type="SAM" id="MobiDB-lite"/>
    </source>
</evidence>
<accession>A0ABR0KCD8</accession>
<keyword evidence="7 10" id="KW-0496">Mitochondrion</keyword>
<dbReference type="EMBL" id="JAVRRG010000053">
    <property type="protein sequence ID" value="KAK5092740.1"/>
    <property type="molecule type" value="Genomic_DNA"/>
</dbReference>
<evidence type="ECO:0000256" key="10">
    <source>
        <dbReference type="RuleBase" id="RU363130"/>
    </source>
</evidence>
<dbReference type="PROSITE" id="PS00822">
    <property type="entry name" value="CYTO_HEME_LYASE_2"/>
    <property type="match status" value="1"/>
</dbReference>
<dbReference type="PANTHER" id="PTHR12743">
    <property type="entry name" value="CYTOCHROME C1 HEME LYASE"/>
    <property type="match status" value="1"/>
</dbReference>
<proteinExistence type="inferred from homology"/>
<keyword evidence="13" id="KW-1185">Reference proteome</keyword>
<evidence type="ECO:0000313" key="12">
    <source>
        <dbReference type="EMBL" id="KAK5092740.1"/>
    </source>
</evidence>
<dbReference type="Pfam" id="PF01265">
    <property type="entry name" value="Cyto_heme_lyase"/>
    <property type="match status" value="1"/>
</dbReference>
<keyword evidence="9 10" id="KW-0456">Lyase</keyword>
<sequence length="342" mass="38184">MGWWKADPIEKADEPPPPYPTSHPQPQPHPQIPSRHPPIADSAQQDACPVDHKTREIWLQAAKRQQQQQQQSSQPPTPTPTDLRRATPQQHPSSPPKTPAPVEPPRAGDGPLSFGSRASRECSSSTISQTPPRESITVPSGKAARTLSQDREVSSIPRASTLNPADGRPPANNEVETGRDNSGNWIYPSETQFFNAVMRKDTTNTTPQDLAQSISSIIPIHNAVNERAWYLIKQWEGDTSKKCGGPKLLSFQGLGAGALSPKAKWNTTVMGAKEPFDRHDWVVERCGGEQVEYIIDFYQGKEREDVDPRRRAQELNFYLDVRPKLTTLEGVKMRAERLMGWR</sequence>
<evidence type="ECO:0000256" key="2">
    <source>
        <dbReference type="ARBA" id="ARBA00007255"/>
    </source>
</evidence>
<keyword evidence="6 10" id="KW-0408">Iron</keyword>
<evidence type="ECO:0000256" key="6">
    <source>
        <dbReference type="ARBA" id="ARBA00023004"/>
    </source>
</evidence>
<dbReference type="InterPro" id="IPR000511">
    <property type="entry name" value="Holocyt_c/c1_synthase"/>
</dbReference>
<feature type="compositionally biased region" description="Low complexity" evidence="11">
    <location>
        <begin position="65"/>
        <end position="74"/>
    </location>
</feature>
<keyword evidence="3 10" id="KW-0349">Heme</keyword>
<evidence type="ECO:0000256" key="3">
    <source>
        <dbReference type="ARBA" id="ARBA00022617"/>
    </source>
</evidence>
<protein>
    <recommendedName>
        <fullName evidence="10">Holocytochrome c-type synthase</fullName>
        <ecNumber evidence="10">4.4.1.17</ecNumber>
    </recommendedName>
</protein>
<comment type="caution">
    <text evidence="12">The sequence shown here is derived from an EMBL/GenBank/DDBJ whole genome shotgun (WGS) entry which is preliminary data.</text>
</comment>
<dbReference type="Proteomes" id="UP001345013">
    <property type="component" value="Unassembled WGS sequence"/>
</dbReference>
<reference evidence="12 13" key="1">
    <citation type="submission" date="2023-08" db="EMBL/GenBank/DDBJ databases">
        <title>Black Yeasts Isolated from many extreme environments.</title>
        <authorList>
            <person name="Coleine C."/>
            <person name="Stajich J.E."/>
            <person name="Selbmann L."/>
        </authorList>
    </citation>
    <scope>NUCLEOTIDE SEQUENCE [LARGE SCALE GENOMIC DNA]</scope>
    <source>
        <strain evidence="12 13">CCFEE 5885</strain>
    </source>
</reference>
<evidence type="ECO:0000256" key="1">
    <source>
        <dbReference type="ARBA" id="ARBA00004273"/>
    </source>
</evidence>
<comment type="similarity">
    <text evidence="2 10">Belongs to the cytochrome c-type heme lyase family.</text>
</comment>
<dbReference type="EC" id="4.4.1.17" evidence="10"/>
<feature type="compositionally biased region" description="Pro residues" evidence="11">
    <location>
        <begin position="15"/>
        <end position="31"/>
    </location>
</feature>
<keyword evidence="4 10" id="KW-0479">Metal-binding</keyword>
<feature type="compositionally biased region" description="Pro residues" evidence="11">
    <location>
        <begin position="93"/>
        <end position="104"/>
    </location>
</feature>
<keyword evidence="8 10" id="KW-0472">Membrane</keyword>
<evidence type="ECO:0000256" key="9">
    <source>
        <dbReference type="ARBA" id="ARBA00023239"/>
    </source>
</evidence>
<evidence type="ECO:0000256" key="4">
    <source>
        <dbReference type="ARBA" id="ARBA00022723"/>
    </source>
</evidence>